<dbReference type="EMBL" id="BSUN01000001">
    <property type="protein sequence ID" value="GMA36821.1"/>
    <property type="molecule type" value="Genomic_DNA"/>
</dbReference>
<evidence type="ECO:0000313" key="2">
    <source>
        <dbReference type="EMBL" id="GMA36821.1"/>
    </source>
</evidence>
<comment type="caution">
    <text evidence="2">The sequence shown here is derived from an EMBL/GenBank/DDBJ whole genome shotgun (WGS) entry which is preliminary data.</text>
</comment>
<evidence type="ECO:0000313" key="3">
    <source>
        <dbReference type="Proteomes" id="UP001157125"/>
    </source>
</evidence>
<dbReference type="Proteomes" id="UP001157125">
    <property type="component" value="Unassembled WGS sequence"/>
</dbReference>
<feature type="region of interest" description="Disordered" evidence="1">
    <location>
        <begin position="81"/>
        <end position="104"/>
    </location>
</feature>
<proteinExistence type="predicted"/>
<organism evidence="2 3">
    <name type="scientific">Demequina litorisediminis</name>
    <dbReference type="NCBI Taxonomy" id="1849022"/>
    <lineage>
        <taxon>Bacteria</taxon>
        <taxon>Bacillati</taxon>
        <taxon>Actinomycetota</taxon>
        <taxon>Actinomycetes</taxon>
        <taxon>Micrococcales</taxon>
        <taxon>Demequinaceae</taxon>
        <taxon>Demequina</taxon>
    </lineage>
</organism>
<keyword evidence="3" id="KW-1185">Reference proteome</keyword>
<evidence type="ECO:0000256" key="1">
    <source>
        <dbReference type="SAM" id="MobiDB-lite"/>
    </source>
</evidence>
<evidence type="ECO:0008006" key="4">
    <source>
        <dbReference type="Google" id="ProtNLM"/>
    </source>
</evidence>
<protein>
    <recommendedName>
        <fullName evidence="4">Secreted protein</fullName>
    </recommendedName>
</protein>
<reference evidence="3" key="1">
    <citation type="journal article" date="2019" name="Int. J. Syst. Evol. Microbiol.">
        <title>The Global Catalogue of Microorganisms (GCM) 10K type strain sequencing project: providing services to taxonomists for standard genome sequencing and annotation.</title>
        <authorList>
            <consortium name="The Broad Institute Genomics Platform"/>
            <consortium name="The Broad Institute Genome Sequencing Center for Infectious Disease"/>
            <person name="Wu L."/>
            <person name="Ma J."/>
        </authorList>
    </citation>
    <scope>NUCLEOTIDE SEQUENCE [LARGE SCALE GENOMIC DNA]</scope>
    <source>
        <strain evidence="3">NBRC 112299</strain>
    </source>
</reference>
<accession>A0ABQ6IGG6</accession>
<name>A0ABQ6IGG6_9MICO</name>
<gene>
    <name evidence="2" type="ORF">GCM10025876_30250</name>
</gene>
<sequence>MPATRLAASLLAIAGTADDDAKVTSRSKDRLRGIDAEGGVVVEGVVFVGAVVDHFIASVGEVLLQVLLELVPGVVRGDVDAHAPIMPHRTRPERNDPAGVGPRP</sequence>